<dbReference type="InterPro" id="IPR051912">
    <property type="entry name" value="Alkylbase_DNA_Glycosylase/TA"/>
</dbReference>
<sequence length="205" mass="22837">MDTRMDAQQQQQALAIRQHLIDTQAGIERFLLTQPLLVPLQPSAIHPLQAVPRIVIRQMLSLKASNTIIARAEAKAAEQGVSGIADLSELDLISCGCSRAKAATITRFAESYYRYPDDIDNWQQLDCETLLKTITSHKGLGLWTASIVAMFHFAHEDLFPLGDSSLRKAVSLLGEHGVILVPERAAPYRTYLASYLWQLLDQARI</sequence>
<evidence type="ECO:0000256" key="1">
    <source>
        <dbReference type="ARBA" id="ARBA00022763"/>
    </source>
</evidence>
<dbReference type="eggNOG" id="COG0122">
    <property type="taxonomic scope" value="Bacteria"/>
</dbReference>
<dbReference type="AlphaFoldDB" id="K2KNG8"/>
<keyword evidence="1" id="KW-0227">DNA damage</keyword>
<name>K2KNG8_9GAMM</name>
<dbReference type="GO" id="GO:0006307">
    <property type="term" value="P:DNA alkylation repair"/>
    <property type="evidence" value="ECO:0007669"/>
    <property type="project" value="TreeGrafter"/>
</dbReference>
<dbReference type="STRING" id="740709.A10D4_13248"/>
<proteinExistence type="predicted"/>
<evidence type="ECO:0000313" key="4">
    <source>
        <dbReference type="Proteomes" id="UP000014115"/>
    </source>
</evidence>
<protein>
    <submittedName>
        <fullName evidence="3">3-methyladenine DNA glycosylase</fullName>
    </submittedName>
</protein>
<keyword evidence="4" id="KW-1185">Reference proteome</keyword>
<dbReference type="GO" id="GO:0006285">
    <property type="term" value="P:base-excision repair, AP site formation"/>
    <property type="evidence" value="ECO:0007669"/>
    <property type="project" value="TreeGrafter"/>
</dbReference>
<gene>
    <name evidence="3" type="ORF">A10D4_13248</name>
</gene>
<dbReference type="EMBL" id="AMRG01000032">
    <property type="protein sequence ID" value="EKE79075.1"/>
    <property type="molecule type" value="Genomic_DNA"/>
</dbReference>
<dbReference type="PANTHER" id="PTHR43003:SF5">
    <property type="entry name" value="DNA-3-METHYLADENINE GLYCOSYLASE"/>
    <property type="match status" value="1"/>
</dbReference>
<dbReference type="GO" id="GO:0032131">
    <property type="term" value="F:alkylated DNA binding"/>
    <property type="evidence" value="ECO:0007669"/>
    <property type="project" value="TreeGrafter"/>
</dbReference>
<dbReference type="Gene3D" id="1.10.1670.40">
    <property type="match status" value="1"/>
</dbReference>
<dbReference type="PANTHER" id="PTHR43003">
    <property type="entry name" value="DNA-3-METHYLADENINE GLYCOSYLASE"/>
    <property type="match status" value="1"/>
</dbReference>
<dbReference type="InterPro" id="IPR011257">
    <property type="entry name" value="DNA_glycosylase"/>
</dbReference>
<organism evidence="3 4">
    <name type="scientific">Idiomarina xiamenensis 10-D-4</name>
    <dbReference type="NCBI Taxonomy" id="740709"/>
    <lineage>
        <taxon>Bacteria</taxon>
        <taxon>Pseudomonadati</taxon>
        <taxon>Pseudomonadota</taxon>
        <taxon>Gammaproteobacteria</taxon>
        <taxon>Alteromonadales</taxon>
        <taxon>Idiomarinaceae</taxon>
        <taxon>Idiomarina</taxon>
    </lineage>
</organism>
<dbReference type="RefSeq" id="WP_008490093.1">
    <property type="nucleotide sequence ID" value="NZ_AMRG01000032.1"/>
</dbReference>
<dbReference type="GO" id="GO:0032993">
    <property type="term" value="C:protein-DNA complex"/>
    <property type="evidence" value="ECO:0007669"/>
    <property type="project" value="TreeGrafter"/>
</dbReference>
<dbReference type="Gene3D" id="1.10.340.30">
    <property type="entry name" value="Hypothetical protein, domain 2"/>
    <property type="match status" value="1"/>
</dbReference>
<dbReference type="PATRIC" id="fig|740709.3.peg.2662"/>
<comment type="caution">
    <text evidence="3">The sequence shown here is derived from an EMBL/GenBank/DDBJ whole genome shotgun (WGS) entry which is preliminary data.</text>
</comment>
<dbReference type="SUPFAM" id="SSF48150">
    <property type="entry name" value="DNA-glycosylase"/>
    <property type="match status" value="1"/>
</dbReference>
<accession>K2KNG8</accession>
<dbReference type="Proteomes" id="UP000014115">
    <property type="component" value="Unassembled WGS sequence"/>
</dbReference>
<dbReference type="GO" id="GO:0043916">
    <property type="term" value="F:DNA-7-methylguanine glycosylase activity"/>
    <property type="evidence" value="ECO:0007669"/>
    <property type="project" value="TreeGrafter"/>
</dbReference>
<dbReference type="GO" id="GO:0008725">
    <property type="term" value="F:DNA-3-methyladenine glycosylase activity"/>
    <property type="evidence" value="ECO:0007669"/>
    <property type="project" value="TreeGrafter"/>
</dbReference>
<reference evidence="3 4" key="1">
    <citation type="journal article" date="2012" name="J. Bacteriol.">
        <title>Genome Sequence of Idiomarina xiamenensis Type Strain 10-D-4.</title>
        <authorList>
            <person name="Lai Q."/>
            <person name="Wang L."/>
            <person name="Wang W."/>
            <person name="Shao Z."/>
        </authorList>
    </citation>
    <scope>NUCLEOTIDE SEQUENCE [LARGE SCALE GENOMIC DNA]</scope>
    <source>
        <strain evidence="3 4">10-D-4</strain>
    </source>
</reference>
<evidence type="ECO:0000256" key="2">
    <source>
        <dbReference type="ARBA" id="ARBA00023204"/>
    </source>
</evidence>
<keyword evidence="2" id="KW-0234">DNA repair</keyword>
<evidence type="ECO:0000313" key="3">
    <source>
        <dbReference type="EMBL" id="EKE79075.1"/>
    </source>
</evidence>